<dbReference type="GO" id="GO:0016491">
    <property type="term" value="F:oxidoreductase activity"/>
    <property type="evidence" value="ECO:0007669"/>
    <property type="project" value="UniProtKB-KW"/>
</dbReference>
<dbReference type="InterPro" id="IPR036291">
    <property type="entry name" value="NAD(P)-bd_dom_sf"/>
</dbReference>
<dbReference type="PRINTS" id="PR00081">
    <property type="entry name" value="GDHRDH"/>
</dbReference>
<dbReference type="Proteomes" id="UP000190460">
    <property type="component" value="Unassembled WGS sequence"/>
</dbReference>
<keyword evidence="5" id="KW-1185">Reference proteome</keyword>
<evidence type="ECO:0000313" key="4">
    <source>
        <dbReference type="EMBL" id="SKA83877.1"/>
    </source>
</evidence>
<organism evidence="4 5">
    <name type="scientific">Thiothrix eikelboomii</name>
    <dbReference type="NCBI Taxonomy" id="92487"/>
    <lineage>
        <taxon>Bacteria</taxon>
        <taxon>Pseudomonadati</taxon>
        <taxon>Pseudomonadota</taxon>
        <taxon>Gammaproteobacteria</taxon>
        <taxon>Thiotrichales</taxon>
        <taxon>Thiotrichaceae</taxon>
        <taxon>Thiothrix</taxon>
    </lineage>
</organism>
<dbReference type="GO" id="GO:0016020">
    <property type="term" value="C:membrane"/>
    <property type="evidence" value="ECO:0007669"/>
    <property type="project" value="TreeGrafter"/>
</dbReference>
<evidence type="ECO:0000256" key="1">
    <source>
        <dbReference type="ARBA" id="ARBA00006484"/>
    </source>
</evidence>
<dbReference type="PANTHER" id="PTHR44196:SF1">
    <property type="entry name" value="DEHYDROGENASE_REDUCTASE SDR FAMILY MEMBER 7B"/>
    <property type="match status" value="1"/>
</dbReference>
<dbReference type="RefSeq" id="WP_078922912.1">
    <property type="nucleotide sequence ID" value="NZ_FUYB01000012.1"/>
</dbReference>
<protein>
    <submittedName>
        <fullName evidence="4">Short-chain dehydrogenase</fullName>
    </submittedName>
</protein>
<evidence type="ECO:0000256" key="2">
    <source>
        <dbReference type="ARBA" id="ARBA00023002"/>
    </source>
</evidence>
<comment type="similarity">
    <text evidence="1">Belongs to the short-chain dehydrogenases/reductases (SDR) family.</text>
</comment>
<dbReference type="InterPro" id="IPR002347">
    <property type="entry name" value="SDR_fam"/>
</dbReference>
<keyword evidence="3" id="KW-1133">Transmembrane helix</keyword>
<dbReference type="Gene3D" id="3.40.50.720">
    <property type="entry name" value="NAD(P)-binding Rossmann-like Domain"/>
    <property type="match status" value="1"/>
</dbReference>
<dbReference type="InterPro" id="IPR020904">
    <property type="entry name" value="Sc_DH/Rdtase_CS"/>
</dbReference>
<dbReference type="AlphaFoldDB" id="A0A1T4X372"/>
<proteinExistence type="inferred from homology"/>
<keyword evidence="3" id="KW-0472">Membrane</keyword>
<feature type="transmembrane region" description="Helical" evidence="3">
    <location>
        <begin position="229"/>
        <end position="251"/>
    </location>
</feature>
<reference evidence="4 5" key="1">
    <citation type="submission" date="2017-02" db="EMBL/GenBank/DDBJ databases">
        <authorList>
            <person name="Peterson S.W."/>
        </authorList>
    </citation>
    <scope>NUCLEOTIDE SEQUENCE [LARGE SCALE GENOMIC DNA]</scope>
    <source>
        <strain evidence="4 5">ATCC 49788</strain>
    </source>
</reference>
<keyword evidence="2" id="KW-0560">Oxidoreductase</keyword>
<dbReference type="PROSITE" id="PS00061">
    <property type="entry name" value="ADH_SHORT"/>
    <property type="match status" value="1"/>
</dbReference>
<evidence type="ECO:0000313" key="5">
    <source>
        <dbReference type="Proteomes" id="UP000190460"/>
    </source>
</evidence>
<dbReference type="OrthoDB" id="335726at2"/>
<accession>A0A1T4X372</accession>
<dbReference type="Pfam" id="PF00106">
    <property type="entry name" value="adh_short"/>
    <property type="match status" value="1"/>
</dbReference>
<dbReference type="PANTHER" id="PTHR44196">
    <property type="entry name" value="DEHYDROGENASE/REDUCTASE SDR FAMILY MEMBER 7B"/>
    <property type="match status" value="1"/>
</dbReference>
<gene>
    <name evidence="4" type="ORF">SAMN02745130_02440</name>
</gene>
<dbReference type="SUPFAM" id="SSF51735">
    <property type="entry name" value="NAD(P)-binding Rossmann-fold domains"/>
    <property type="match status" value="1"/>
</dbReference>
<sequence length="261" mass="28353">MTRTILITGASNGLGAALARHYAAPETYLALIGRDQARLAEVSQACQAQGAKVYIASISVTDKQALKQWLEDFDTQYPIDLAIANAGITHMLSPQGAGESIDAIEQVLDTNLYGLIYTLHPLIERMRARRRGQLAIVSSLAAWRGMPITPAYCASKAAVKAWGEALRGWLAAEGVQVNVICPGFVKTDLSDQFPGKRPTMISAEQAATRIANGLKRNQAVIAFPFPLTWGMWLVAVLPFPLASYCLGLFGYNRPRTPKPVR</sequence>
<evidence type="ECO:0000256" key="3">
    <source>
        <dbReference type="SAM" id="Phobius"/>
    </source>
</evidence>
<keyword evidence="3" id="KW-0812">Transmembrane</keyword>
<name>A0A1T4X372_9GAMM</name>
<dbReference type="STRING" id="92487.SAMN02745130_02440"/>
<dbReference type="EMBL" id="FUYB01000012">
    <property type="protein sequence ID" value="SKA83877.1"/>
    <property type="molecule type" value="Genomic_DNA"/>
</dbReference>